<accession>A0A1B6F5H6</accession>
<organism evidence="3">
    <name type="scientific">Cuerna arida</name>
    <dbReference type="NCBI Taxonomy" id="1464854"/>
    <lineage>
        <taxon>Eukaryota</taxon>
        <taxon>Metazoa</taxon>
        <taxon>Ecdysozoa</taxon>
        <taxon>Arthropoda</taxon>
        <taxon>Hexapoda</taxon>
        <taxon>Insecta</taxon>
        <taxon>Pterygota</taxon>
        <taxon>Neoptera</taxon>
        <taxon>Paraneoptera</taxon>
        <taxon>Hemiptera</taxon>
        <taxon>Auchenorrhyncha</taxon>
        <taxon>Membracoidea</taxon>
        <taxon>Cicadellidae</taxon>
        <taxon>Cicadellinae</taxon>
        <taxon>Proconiini</taxon>
        <taxon>Cuerna</taxon>
    </lineage>
</organism>
<sequence>ATILSSEADMQEQINKAEGESQAISKVAEARAKALELIGSKLKDAHHVQNAASLLIAENYIQAFDKLAQTNNTLIVPSNVADVSSFVSQATAIYSKIIQPKKISQQEQIEQINH</sequence>
<evidence type="ECO:0000256" key="1">
    <source>
        <dbReference type="ARBA" id="ARBA00008164"/>
    </source>
</evidence>
<feature type="domain" description="STML2-like C-terminal extension" evidence="2">
    <location>
        <begin position="38"/>
        <end position="97"/>
    </location>
</feature>
<feature type="non-terminal residue" evidence="3">
    <location>
        <position position="1"/>
    </location>
</feature>
<dbReference type="AlphaFoldDB" id="A0A1B6F5H6"/>
<dbReference type="InterPro" id="IPR032435">
    <property type="entry name" value="STML2-like_C"/>
</dbReference>
<feature type="non-terminal residue" evidence="3">
    <location>
        <position position="114"/>
    </location>
</feature>
<dbReference type="Pfam" id="PF16200">
    <property type="entry name" value="Band_7_C"/>
    <property type="match status" value="1"/>
</dbReference>
<protein>
    <recommendedName>
        <fullName evidence="2">STML2-like C-terminal extension domain-containing protein</fullName>
    </recommendedName>
</protein>
<proteinExistence type="inferred from homology"/>
<comment type="similarity">
    <text evidence="1">Belongs to the band 7/mec-2 family.</text>
</comment>
<dbReference type="EMBL" id="GECZ01024253">
    <property type="protein sequence ID" value="JAS45516.1"/>
    <property type="molecule type" value="Transcribed_RNA"/>
</dbReference>
<reference evidence="3" key="1">
    <citation type="submission" date="2015-11" db="EMBL/GenBank/DDBJ databases">
        <title>De novo transcriptome assembly of four potential Pierce s Disease insect vectors from Arizona vineyards.</title>
        <authorList>
            <person name="Tassone E.E."/>
        </authorList>
    </citation>
    <scope>NUCLEOTIDE SEQUENCE</scope>
</reference>
<name>A0A1B6F5H6_9HEMI</name>
<gene>
    <name evidence="3" type="ORF">g.1353</name>
</gene>
<evidence type="ECO:0000313" key="3">
    <source>
        <dbReference type="EMBL" id="JAS45516.1"/>
    </source>
</evidence>
<evidence type="ECO:0000259" key="2">
    <source>
        <dbReference type="Pfam" id="PF16200"/>
    </source>
</evidence>